<keyword evidence="1" id="KW-0812">Transmembrane</keyword>
<keyword evidence="3" id="KW-1185">Reference proteome</keyword>
<keyword evidence="1" id="KW-0472">Membrane</keyword>
<dbReference type="EMBL" id="RDQH01000342">
    <property type="protein sequence ID" value="RXH72069.1"/>
    <property type="molecule type" value="Genomic_DNA"/>
</dbReference>
<evidence type="ECO:0000256" key="1">
    <source>
        <dbReference type="SAM" id="Phobius"/>
    </source>
</evidence>
<proteinExistence type="predicted"/>
<reference evidence="2 3" key="1">
    <citation type="submission" date="2018-10" db="EMBL/GenBank/DDBJ databases">
        <title>A high-quality apple genome assembly.</title>
        <authorList>
            <person name="Hu J."/>
        </authorList>
    </citation>
    <scope>NUCLEOTIDE SEQUENCE [LARGE SCALE GENOMIC DNA]</scope>
    <source>
        <strain evidence="3">cv. HFTH1</strain>
        <tissue evidence="2">Young leaf</tissue>
    </source>
</reference>
<keyword evidence="1" id="KW-1133">Transmembrane helix</keyword>
<dbReference type="Proteomes" id="UP000290289">
    <property type="component" value="Chromosome 16"/>
</dbReference>
<dbReference type="PANTHER" id="PTHR36377">
    <property type="entry name" value="DNA MISMATCH REPAIR PROTEIN"/>
    <property type="match status" value="1"/>
</dbReference>
<protein>
    <submittedName>
        <fullName evidence="2">Uncharacterized protein</fullName>
    </submittedName>
</protein>
<dbReference type="AlphaFoldDB" id="A0A498HM98"/>
<comment type="caution">
    <text evidence="2">The sequence shown here is derived from an EMBL/GenBank/DDBJ whole genome shotgun (WGS) entry which is preliminary data.</text>
</comment>
<sequence>MKFLDWYLKIAFGSALIGASMEFFMIKTGFCRNGLMKIRQRPKLSGKLSIRGEIVMQKQARNPKLAGCMFTRKKITIMACKEGTADSEAADHHTTKAALVLLVDEDAESCSSHTFGACDHNYSKDRVEDQHRARSWCRSKVWLQYSEGAASGYEEEEVESKLVGVLSNMDETVDSLFWENCMAAGFNSHK</sequence>
<evidence type="ECO:0000313" key="3">
    <source>
        <dbReference type="Proteomes" id="UP000290289"/>
    </source>
</evidence>
<gene>
    <name evidence="2" type="ORF">DVH24_025570</name>
</gene>
<feature type="transmembrane region" description="Helical" evidence="1">
    <location>
        <begin position="6"/>
        <end position="26"/>
    </location>
</feature>
<accession>A0A498HM98</accession>
<organism evidence="2 3">
    <name type="scientific">Malus domestica</name>
    <name type="common">Apple</name>
    <name type="synonym">Pyrus malus</name>
    <dbReference type="NCBI Taxonomy" id="3750"/>
    <lineage>
        <taxon>Eukaryota</taxon>
        <taxon>Viridiplantae</taxon>
        <taxon>Streptophyta</taxon>
        <taxon>Embryophyta</taxon>
        <taxon>Tracheophyta</taxon>
        <taxon>Spermatophyta</taxon>
        <taxon>Magnoliopsida</taxon>
        <taxon>eudicotyledons</taxon>
        <taxon>Gunneridae</taxon>
        <taxon>Pentapetalae</taxon>
        <taxon>rosids</taxon>
        <taxon>fabids</taxon>
        <taxon>Rosales</taxon>
        <taxon>Rosaceae</taxon>
        <taxon>Amygdaloideae</taxon>
        <taxon>Maleae</taxon>
        <taxon>Malus</taxon>
    </lineage>
</organism>
<dbReference type="PANTHER" id="PTHR36377:SF1">
    <property type="entry name" value="DNA MISMATCH REPAIR PROTEIN"/>
    <property type="match status" value="1"/>
</dbReference>
<evidence type="ECO:0000313" key="2">
    <source>
        <dbReference type="EMBL" id="RXH72069.1"/>
    </source>
</evidence>
<name>A0A498HM98_MALDO</name>